<gene>
    <name evidence="1" type="ORF">ACM01_20200</name>
</gene>
<evidence type="ECO:0000313" key="2">
    <source>
        <dbReference type="Proteomes" id="UP000037432"/>
    </source>
</evidence>
<organism evidence="1 2">
    <name type="scientific">Streptomyces viridochromogenes</name>
    <dbReference type="NCBI Taxonomy" id="1938"/>
    <lineage>
        <taxon>Bacteria</taxon>
        <taxon>Bacillati</taxon>
        <taxon>Actinomycetota</taxon>
        <taxon>Actinomycetes</taxon>
        <taxon>Kitasatosporales</taxon>
        <taxon>Streptomycetaceae</taxon>
        <taxon>Streptomyces</taxon>
    </lineage>
</organism>
<reference evidence="1 2" key="1">
    <citation type="submission" date="2015-06" db="EMBL/GenBank/DDBJ databases">
        <authorList>
            <person name="Ju K.-S."/>
            <person name="Doroghazi J.R."/>
            <person name="Metcalf W.W."/>
        </authorList>
    </citation>
    <scope>NUCLEOTIDE SEQUENCE [LARGE SCALE GENOMIC DNA]</scope>
    <source>
        <strain evidence="1 2">NRRL 3414</strain>
    </source>
</reference>
<evidence type="ECO:0000313" key="1">
    <source>
        <dbReference type="EMBL" id="KMS73087.1"/>
    </source>
</evidence>
<dbReference type="AlphaFoldDB" id="A0A0J7ZCG2"/>
<evidence type="ECO:0008006" key="3">
    <source>
        <dbReference type="Google" id="ProtNLM"/>
    </source>
</evidence>
<sequence length="66" mass="7798">MDTAWRWRLDLSGLRGALDVVRDDVCGRKFADWAAWRAWGRRTLLLWQAITTYSRRQRRHGTTPPA</sequence>
<accession>A0A0J7ZCG2</accession>
<name>A0A0J7ZCG2_STRVR</name>
<proteinExistence type="predicted"/>
<dbReference type="PATRIC" id="fig|1938.3.peg.2928"/>
<dbReference type="Proteomes" id="UP000037432">
    <property type="component" value="Unassembled WGS sequence"/>
</dbReference>
<protein>
    <recommendedName>
        <fullName evidence="3">Transposase</fullName>
    </recommendedName>
</protein>
<comment type="caution">
    <text evidence="1">The sequence shown here is derived from an EMBL/GenBank/DDBJ whole genome shotgun (WGS) entry which is preliminary data.</text>
</comment>
<dbReference type="EMBL" id="LFNT01000022">
    <property type="protein sequence ID" value="KMS73087.1"/>
    <property type="molecule type" value="Genomic_DNA"/>
</dbReference>